<gene>
    <name evidence="1" type="ORF">AN619_26670</name>
</gene>
<reference evidence="1 2" key="1">
    <citation type="submission" date="2015-12" db="EMBL/GenBank/DDBJ databases">
        <title>Draft genome sequence of the thermoanaerobe Thermotalea metallivorans, an isolate from the runoff channel of the Great Artesian Basin, Australia.</title>
        <authorList>
            <person name="Patel B.K."/>
        </authorList>
    </citation>
    <scope>NUCLEOTIDE SEQUENCE [LARGE SCALE GENOMIC DNA]</scope>
    <source>
        <strain evidence="1 2">B2-1</strain>
    </source>
</reference>
<dbReference type="AlphaFoldDB" id="A0A140L0I2"/>
<protein>
    <submittedName>
        <fullName evidence="1">Uncharacterized protein</fullName>
    </submittedName>
</protein>
<proteinExistence type="predicted"/>
<dbReference type="OrthoDB" id="1708226at2"/>
<dbReference type="EMBL" id="LOEE01000065">
    <property type="protein sequence ID" value="KXG74057.1"/>
    <property type="molecule type" value="Genomic_DNA"/>
</dbReference>
<evidence type="ECO:0000313" key="1">
    <source>
        <dbReference type="EMBL" id="KXG74057.1"/>
    </source>
</evidence>
<sequence>MYRQSSSGCGISLFTPGVIPEELREQFGNACELVCVQVPKVYDSCLLRLCLVGDCKQEDPDQGIIFDPDLRFRIDCSADDIINARVAGLVPGSFRVLSKRPVPGDPDRKLISYTYQLRILYDVVFDDGTVSTDNELILRRSETVGPLYCPEAVAIIRESKVDQSGAIKPAKDADDEIIKLEIVAKVLDARVVREDCDSCDAYNPYENVCCAEFTIGIFNVIKCELEVQLVIPAFGFCPPPAPCERRPDRKPCEEFNEELPPAFFPPQLDDFITGPGINF</sequence>
<dbReference type="Proteomes" id="UP000070456">
    <property type="component" value="Unassembled WGS sequence"/>
</dbReference>
<dbReference type="RefSeq" id="WP_068557724.1">
    <property type="nucleotide sequence ID" value="NZ_LOEE01000065.1"/>
</dbReference>
<name>A0A140L0I2_9FIRM</name>
<keyword evidence="2" id="KW-1185">Reference proteome</keyword>
<accession>A0A140L0I2</accession>
<organism evidence="1 2">
    <name type="scientific">Thermotalea metallivorans</name>
    <dbReference type="NCBI Taxonomy" id="520762"/>
    <lineage>
        <taxon>Bacteria</taxon>
        <taxon>Bacillati</taxon>
        <taxon>Bacillota</taxon>
        <taxon>Clostridia</taxon>
        <taxon>Peptostreptococcales</taxon>
        <taxon>Thermotaleaceae</taxon>
        <taxon>Thermotalea</taxon>
    </lineage>
</organism>
<comment type="caution">
    <text evidence="1">The sequence shown here is derived from an EMBL/GenBank/DDBJ whole genome shotgun (WGS) entry which is preliminary data.</text>
</comment>
<evidence type="ECO:0000313" key="2">
    <source>
        <dbReference type="Proteomes" id="UP000070456"/>
    </source>
</evidence>
<dbReference type="STRING" id="520762.AN619_26670"/>